<feature type="transmembrane region" description="Helical" evidence="2">
    <location>
        <begin position="55"/>
        <end position="74"/>
    </location>
</feature>
<evidence type="ECO:0000313" key="4">
    <source>
        <dbReference type="Proteomes" id="UP000239388"/>
    </source>
</evidence>
<evidence type="ECO:0008006" key="5">
    <source>
        <dbReference type="Google" id="ProtNLM"/>
    </source>
</evidence>
<name>A0A2S8G795_9BACT</name>
<gene>
    <name evidence="3" type="ORF">C5Y98_06025</name>
</gene>
<evidence type="ECO:0000256" key="1">
    <source>
        <dbReference type="SAM" id="MobiDB-lite"/>
    </source>
</evidence>
<organism evidence="3 4">
    <name type="scientific">Blastopirellula marina</name>
    <dbReference type="NCBI Taxonomy" id="124"/>
    <lineage>
        <taxon>Bacteria</taxon>
        <taxon>Pseudomonadati</taxon>
        <taxon>Planctomycetota</taxon>
        <taxon>Planctomycetia</taxon>
        <taxon>Pirellulales</taxon>
        <taxon>Pirellulaceae</taxon>
        <taxon>Blastopirellula</taxon>
    </lineage>
</organism>
<evidence type="ECO:0000313" key="3">
    <source>
        <dbReference type="EMBL" id="PQO40160.1"/>
    </source>
</evidence>
<keyword evidence="2" id="KW-1133">Transmembrane helix</keyword>
<protein>
    <recommendedName>
        <fullName evidence="5">YcxB-like protein domain-containing protein</fullName>
    </recommendedName>
</protein>
<dbReference type="RefSeq" id="WP_105352512.1">
    <property type="nucleotide sequence ID" value="NZ_PUIB01000009.1"/>
</dbReference>
<dbReference type="Proteomes" id="UP000239388">
    <property type="component" value="Unassembled WGS sequence"/>
</dbReference>
<evidence type="ECO:0000256" key="2">
    <source>
        <dbReference type="SAM" id="Phobius"/>
    </source>
</evidence>
<feature type="transmembrane region" description="Helical" evidence="2">
    <location>
        <begin position="213"/>
        <end position="233"/>
    </location>
</feature>
<dbReference type="EMBL" id="PUIB01000009">
    <property type="protein sequence ID" value="PQO40160.1"/>
    <property type="molecule type" value="Genomic_DNA"/>
</dbReference>
<feature type="transmembrane region" description="Helical" evidence="2">
    <location>
        <begin position="31"/>
        <end position="49"/>
    </location>
</feature>
<reference evidence="3 4" key="1">
    <citation type="submission" date="2018-02" db="EMBL/GenBank/DDBJ databases">
        <title>Comparative genomes isolates from brazilian mangrove.</title>
        <authorList>
            <person name="Araujo J.E."/>
            <person name="Taketani R.G."/>
            <person name="Silva M.C.P."/>
            <person name="Loureco M.V."/>
            <person name="Andreote F.D."/>
        </authorList>
    </citation>
    <scope>NUCLEOTIDE SEQUENCE [LARGE SCALE GENOMIC DNA]</scope>
    <source>
        <strain evidence="3 4">NAP PRIS-MGV</strain>
    </source>
</reference>
<sequence length="389" mass="44219">MEIAFETSPTDSAVYEQLAPPRSRWRLFWEAHLRWFLVAAGPAILPWLVTGQWRMGGGFLLTFAIFWFLLFFLVRSVPQQTPEEEQQRYRLRLTPAGIVCHRQTSSTWITWALIDSVQSHSVGVQLLMKAKRSIWVPTRAFANAEAQTQFTELAQQYLAAALNAPTAEFPASDDPEFLPWTSDLSQSVAYQNQADELAYVFSAGINYGYRPNLYLMTALFLAMLLLAATLQTLGLLTLLSDFFPDHDAADARVMFVFGGLLWFYFAVTSITTIHRWIYRRYLPEPLLSPVRLTIMPQGYVLRSSLATHCDDWNNLAQVVENKEFLAFRTSDRGYCCILPKRALPRPPLADKFADDAIGYWEAAQQSKQATPDDDSPDNHTDHPDPISHA</sequence>
<feature type="transmembrane region" description="Helical" evidence="2">
    <location>
        <begin position="253"/>
        <end position="273"/>
    </location>
</feature>
<keyword evidence="2" id="KW-0472">Membrane</keyword>
<feature type="compositionally biased region" description="Basic and acidic residues" evidence="1">
    <location>
        <begin position="376"/>
        <end position="389"/>
    </location>
</feature>
<comment type="caution">
    <text evidence="3">The sequence shown here is derived from an EMBL/GenBank/DDBJ whole genome shotgun (WGS) entry which is preliminary data.</text>
</comment>
<proteinExistence type="predicted"/>
<dbReference type="AlphaFoldDB" id="A0A2S8G795"/>
<keyword evidence="2" id="KW-0812">Transmembrane</keyword>
<feature type="region of interest" description="Disordered" evidence="1">
    <location>
        <begin position="363"/>
        <end position="389"/>
    </location>
</feature>
<accession>A0A2S8G795</accession>